<reference evidence="1 2" key="1">
    <citation type="submission" date="2024-09" db="EMBL/GenBank/DDBJ databases">
        <title>Itraconazole resistance in Madurella fahalii resulting from another homologue of gene encoding cytochrome P450 14-alpha sterol demethylase (CYP51).</title>
        <authorList>
            <person name="Yoshioka I."/>
            <person name="Fahal A.H."/>
            <person name="Kaneko S."/>
            <person name="Yaguchi T."/>
        </authorList>
    </citation>
    <scope>NUCLEOTIDE SEQUENCE [LARGE SCALE GENOMIC DNA]</scope>
    <source>
        <strain evidence="1 2">IFM 68171</strain>
    </source>
</reference>
<proteinExistence type="predicted"/>
<dbReference type="RefSeq" id="XP_070913276.1">
    <property type="nucleotide sequence ID" value="XM_071057175.1"/>
</dbReference>
<accession>A0ABQ0G1A3</accession>
<sequence>MAAVASEKALHSVQRLYLALLDAFPAYVQDFEAKWQTWQLATASLSDPSAWPSAPGFDALVALGPKAIPAVLQCLASNQDDAKAVYLYNKLESDLDYQTDANADLSQQVCSVLEKNFIRNRAIRNALLDWAEHCDMVSRQSSSVFYTECEEYDELVRLGPCVIPQLMLQYKKKDGLLFAYELLHEILWGYQTGLQTIFMDREYNMWAEWFEKKSYDQAPQYYRRFPARQDEAEGGFSAS</sequence>
<dbReference type="EMBL" id="BAAFSV010000001">
    <property type="protein sequence ID" value="GAB1311543.1"/>
    <property type="molecule type" value="Genomic_DNA"/>
</dbReference>
<evidence type="ECO:0000313" key="2">
    <source>
        <dbReference type="Proteomes" id="UP001628179"/>
    </source>
</evidence>
<dbReference type="GeneID" id="98172498"/>
<organism evidence="1 2">
    <name type="scientific">Madurella fahalii</name>
    <dbReference type="NCBI Taxonomy" id="1157608"/>
    <lineage>
        <taxon>Eukaryota</taxon>
        <taxon>Fungi</taxon>
        <taxon>Dikarya</taxon>
        <taxon>Ascomycota</taxon>
        <taxon>Pezizomycotina</taxon>
        <taxon>Sordariomycetes</taxon>
        <taxon>Sordariomycetidae</taxon>
        <taxon>Sordariales</taxon>
        <taxon>Sordariales incertae sedis</taxon>
        <taxon>Madurella</taxon>
    </lineage>
</organism>
<keyword evidence="2" id="KW-1185">Reference proteome</keyword>
<dbReference type="Proteomes" id="UP001628179">
    <property type="component" value="Unassembled WGS sequence"/>
</dbReference>
<protein>
    <submittedName>
        <fullName evidence="1">Uncharacterized protein</fullName>
    </submittedName>
</protein>
<comment type="caution">
    <text evidence="1">The sequence shown here is derived from an EMBL/GenBank/DDBJ whole genome shotgun (WGS) entry which is preliminary data.</text>
</comment>
<gene>
    <name evidence="1" type="ORF">MFIFM68171_01753</name>
</gene>
<name>A0ABQ0G1A3_9PEZI</name>
<evidence type="ECO:0000313" key="1">
    <source>
        <dbReference type="EMBL" id="GAB1311543.1"/>
    </source>
</evidence>